<dbReference type="HAMAP" id="MF_00384">
    <property type="entry name" value="Homoser_kinase"/>
    <property type="match status" value="1"/>
</dbReference>
<keyword evidence="3 7" id="KW-0791">Threonine biosynthesis</keyword>
<evidence type="ECO:0000256" key="3">
    <source>
        <dbReference type="ARBA" id="ARBA00022697"/>
    </source>
</evidence>
<comment type="function">
    <text evidence="7">Catalyzes the ATP-dependent phosphorylation of L-homoserine to L-homoserine phosphate.</text>
</comment>
<dbReference type="PANTHER" id="PTHR20861:SF1">
    <property type="entry name" value="HOMOSERINE KINASE"/>
    <property type="match status" value="1"/>
</dbReference>
<evidence type="ECO:0000256" key="6">
    <source>
        <dbReference type="ARBA" id="ARBA00022840"/>
    </source>
</evidence>
<evidence type="ECO:0000259" key="10">
    <source>
        <dbReference type="Pfam" id="PF08544"/>
    </source>
</evidence>
<comment type="pathway">
    <text evidence="7">Amino-acid biosynthesis; L-threonine biosynthesis; L-threonine from L-aspartate: step 4/5.</text>
</comment>
<dbReference type="InterPro" id="IPR014721">
    <property type="entry name" value="Ribsml_uS5_D2-typ_fold_subgr"/>
</dbReference>
<evidence type="ECO:0000256" key="7">
    <source>
        <dbReference type="HAMAP-Rule" id="MF_00384"/>
    </source>
</evidence>
<reference evidence="11 12" key="1">
    <citation type="submission" date="2014-03" db="EMBL/GenBank/DDBJ databases">
        <title>Genomics of Bifidobacteria.</title>
        <authorList>
            <person name="Ventura M."/>
            <person name="Milani C."/>
            <person name="Lugli G.A."/>
        </authorList>
    </citation>
    <scope>NUCLEOTIDE SEQUENCE [LARGE SCALE GENOMIC DNA]</scope>
    <source>
        <strain evidence="11 12">LMG 11591</strain>
    </source>
</reference>
<dbReference type="GO" id="GO:0005524">
    <property type="term" value="F:ATP binding"/>
    <property type="evidence" value="ECO:0007669"/>
    <property type="project" value="UniProtKB-UniRule"/>
</dbReference>
<dbReference type="SUPFAM" id="SSF54211">
    <property type="entry name" value="Ribosomal protein S5 domain 2-like"/>
    <property type="match status" value="1"/>
</dbReference>
<dbReference type="InterPro" id="IPR036554">
    <property type="entry name" value="GHMP_kinase_C_sf"/>
</dbReference>
<dbReference type="NCBIfam" id="TIGR00191">
    <property type="entry name" value="thrB"/>
    <property type="match status" value="1"/>
</dbReference>
<dbReference type="Proteomes" id="UP000029052">
    <property type="component" value="Unassembled WGS sequence"/>
</dbReference>
<comment type="caution">
    <text evidence="7">Lacks conserved residue(s) required for the propagation of feature annotation.</text>
</comment>
<dbReference type="Gene3D" id="3.30.230.10">
    <property type="match status" value="1"/>
</dbReference>
<evidence type="ECO:0000256" key="1">
    <source>
        <dbReference type="ARBA" id="ARBA00022605"/>
    </source>
</evidence>
<dbReference type="InterPro" id="IPR013750">
    <property type="entry name" value="GHMP_kinase_C_dom"/>
</dbReference>
<dbReference type="Pfam" id="PF08544">
    <property type="entry name" value="GHMP_kinases_C"/>
    <property type="match status" value="1"/>
</dbReference>
<keyword evidence="6 7" id="KW-0067">ATP-binding</keyword>
<dbReference type="Gene3D" id="3.30.70.890">
    <property type="entry name" value="GHMP kinase, C-terminal domain"/>
    <property type="match status" value="1"/>
</dbReference>
<evidence type="ECO:0000256" key="2">
    <source>
        <dbReference type="ARBA" id="ARBA00022679"/>
    </source>
</evidence>
<evidence type="ECO:0000256" key="8">
    <source>
        <dbReference type="NCBIfam" id="TIGR00191"/>
    </source>
</evidence>
<dbReference type="UniPathway" id="UPA00050">
    <property type="reaction ID" value="UER00064"/>
</dbReference>
<dbReference type="eggNOG" id="COG0083">
    <property type="taxonomic scope" value="Bacteria"/>
</dbReference>
<evidence type="ECO:0000313" key="11">
    <source>
        <dbReference type="EMBL" id="KFI69568.1"/>
    </source>
</evidence>
<dbReference type="EMBL" id="JGZB01000001">
    <property type="protein sequence ID" value="KFI69568.1"/>
    <property type="molecule type" value="Genomic_DNA"/>
</dbReference>
<dbReference type="SUPFAM" id="SSF55060">
    <property type="entry name" value="GHMP Kinase, C-terminal domain"/>
    <property type="match status" value="1"/>
</dbReference>
<keyword evidence="12" id="KW-1185">Reference proteome</keyword>
<evidence type="ECO:0000259" key="9">
    <source>
        <dbReference type="Pfam" id="PF00288"/>
    </source>
</evidence>
<keyword evidence="2 7" id="KW-0808">Transferase</keyword>
<comment type="similarity">
    <text evidence="7">Belongs to the GHMP kinase family. Homoserine kinase subfamily.</text>
</comment>
<feature type="domain" description="GHMP kinase N-terminal" evidence="9">
    <location>
        <begin position="69"/>
        <end position="151"/>
    </location>
</feature>
<dbReference type="GO" id="GO:0009088">
    <property type="term" value="P:threonine biosynthetic process"/>
    <property type="evidence" value="ECO:0007669"/>
    <property type="project" value="UniProtKB-UniRule"/>
</dbReference>
<dbReference type="InterPro" id="IPR006204">
    <property type="entry name" value="GHMP_kinase_N_dom"/>
</dbReference>
<dbReference type="GO" id="GO:0004413">
    <property type="term" value="F:homoserine kinase activity"/>
    <property type="evidence" value="ECO:0007669"/>
    <property type="project" value="UniProtKB-UniRule"/>
</dbReference>
<evidence type="ECO:0000313" key="12">
    <source>
        <dbReference type="Proteomes" id="UP000029052"/>
    </source>
</evidence>
<keyword evidence="4 7" id="KW-0547">Nucleotide-binding</keyword>
<evidence type="ECO:0000256" key="5">
    <source>
        <dbReference type="ARBA" id="ARBA00022777"/>
    </source>
</evidence>
<dbReference type="AlphaFoldDB" id="A0A087BEW8"/>
<protein>
    <recommendedName>
        <fullName evidence="7 8">Homoserine kinase</fullName>
        <shortName evidence="7">HK</shortName>
        <shortName evidence="7">HSK</shortName>
        <ecNumber evidence="7 8">2.7.1.39</ecNumber>
    </recommendedName>
</protein>
<dbReference type="InterPro" id="IPR020568">
    <property type="entry name" value="Ribosomal_Su5_D2-typ_SF"/>
</dbReference>
<name>A0A087BEW8_9BIFI</name>
<dbReference type="PIRSF" id="PIRSF000676">
    <property type="entry name" value="Homoser_kin"/>
    <property type="match status" value="1"/>
</dbReference>
<accession>A0A087BEW8</accession>
<organism evidence="11 12">
    <name type="scientific">Bifidobacterium magnum</name>
    <dbReference type="NCBI Taxonomy" id="1692"/>
    <lineage>
        <taxon>Bacteria</taxon>
        <taxon>Bacillati</taxon>
        <taxon>Actinomycetota</taxon>
        <taxon>Actinomycetes</taxon>
        <taxon>Bifidobacteriales</taxon>
        <taxon>Bifidobacteriaceae</taxon>
        <taxon>Bifidobacterium</taxon>
    </lineage>
</organism>
<dbReference type="RefSeq" id="WP_022859811.1">
    <property type="nucleotide sequence ID" value="NZ_JGZB01000001.1"/>
</dbReference>
<comment type="caution">
    <text evidence="11">The sequence shown here is derived from an EMBL/GenBank/DDBJ whole genome shotgun (WGS) entry which is preliminary data.</text>
</comment>
<keyword evidence="7" id="KW-0963">Cytoplasm</keyword>
<dbReference type="InterPro" id="IPR000870">
    <property type="entry name" value="Homoserine_kinase"/>
</dbReference>
<dbReference type="EC" id="2.7.1.39" evidence="7 8"/>
<dbReference type="GO" id="GO:0005737">
    <property type="term" value="C:cytoplasm"/>
    <property type="evidence" value="ECO:0007669"/>
    <property type="project" value="UniProtKB-SubCell"/>
</dbReference>
<proteinExistence type="inferred from homology"/>
<gene>
    <name evidence="7" type="primary">thrB</name>
    <name evidence="11" type="ORF">BMAGN_1285</name>
</gene>
<dbReference type="PANTHER" id="PTHR20861">
    <property type="entry name" value="HOMOSERINE/4-DIPHOSPHOCYTIDYL-2-C-METHYL-D-ERYTHRITOL KINASE"/>
    <property type="match status" value="1"/>
</dbReference>
<keyword evidence="5 7" id="KW-0418">Kinase</keyword>
<keyword evidence="1 7" id="KW-0028">Amino-acid biosynthesis</keyword>
<dbReference type="STRING" id="1692.BMAGN_1285"/>
<dbReference type="PRINTS" id="PR00958">
    <property type="entry name" value="HOMSERKINASE"/>
</dbReference>
<comment type="subcellular location">
    <subcellularLocation>
        <location evidence="7">Cytoplasm</location>
    </subcellularLocation>
</comment>
<sequence length="327" mass="35426">MTTPVAKTVHVRVPATSANLGPAFDCAGLALEYFDDVEFRVSQDPLNTVAQVFIEGEGADSLPRDERHLVVSTFRRACHEFGLGQLGFMMECTNRIPQARGMGSSAEAIVVGVAAAAAFAYDGPLDRDEIFALAAEIEGHPDNVAPAVYGGLTASWKVKNRFQSVRYAVDRRMTSSVFIPDFEVSTAAAREALPETVSFADAVFNESRAMLLPAALNPVALSMPEAQWMEENEQLAAMNTLLCEATEDTLHERYRMPLMEPSADLVRKLRAQGFAAMISGAGPCVIVLHAGDASRYIDAAAVDELHGGHWRVLHLPVNHTGVQVQRS</sequence>
<dbReference type="Pfam" id="PF00288">
    <property type="entry name" value="GHMP_kinases_N"/>
    <property type="match status" value="1"/>
</dbReference>
<feature type="domain" description="GHMP kinase C-terminal" evidence="10">
    <location>
        <begin position="235"/>
        <end position="294"/>
    </location>
</feature>
<evidence type="ECO:0000256" key="4">
    <source>
        <dbReference type="ARBA" id="ARBA00022741"/>
    </source>
</evidence>
<comment type="catalytic activity">
    <reaction evidence="7">
        <text>L-homoserine + ATP = O-phospho-L-homoserine + ADP + H(+)</text>
        <dbReference type="Rhea" id="RHEA:13985"/>
        <dbReference type="ChEBI" id="CHEBI:15378"/>
        <dbReference type="ChEBI" id="CHEBI:30616"/>
        <dbReference type="ChEBI" id="CHEBI:57476"/>
        <dbReference type="ChEBI" id="CHEBI:57590"/>
        <dbReference type="ChEBI" id="CHEBI:456216"/>
        <dbReference type="EC" id="2.7.1.39"/>
    </reaction>
</comment>